<dbReference type="Proteomes" id="UP000003835">
    <property type="component" value="Unassembled WGS sequence"/>
</dbReference>
<evidence type="ECO:0000313" key="1">
    <source>
        <dbReference type="EMBL" id="EDX76650.1"/>
    </source>
</evidence>
<accession>B4VMY4</accession>
<protein>
    <submittedName>
        <fullName evidence="1">Uncharacterized protein</fullName>
    </submittedName>
</protein>
<proteinExistence type="predicted"/>
<dbReference type="EMBL" id="DS989845">
    <property type="protein sequence ID" value="EDX76650.1"/>
    <property type="molecule type" value="Genomic_DNA"/>
</dbReference>
<dbReference type="AlphaFoldDB" id="B4VMY4"/>
<name>B4VMY4_9CYAN</name>
<keyword evidence="2" id="KW-1185">Reference proteome</keyword>
<reference evidence="1 2" key="1">
    <citation type="submission" date="2008-07" db="EMBL/GenBank/DDBJ databases">
        <authorList>
            <person name="Tandeau de Marsac N."/>
            <person name="Ferriera S."/>
            <person name="Johnson J."/>
            <person name="Kravitz S."/>
            <person name="Beeson K."/>
            <person name="Sutton G."/>
            <person name="Rogers Y.-H."/>
            <person name="Friedman R."/>
            <person name="Frazier M."/>
            <person name="Venter J.C."/>
        </authorList>
    </citation>
    <scope>NUCLEOTIDE SEQUENCE [LARGE SCALE GENOMIC DNA]</scope>
    <source>
        <strain evidence="1 2">PCC 7420</strain>
    </source>
</reference>
<dbReference type="STRING" id="118168.MC7420_1653"/>
<dbReference type="RefSeq" id="WP_006099608.1">
    <property type="nucleotide sequence ID" value="NZ_DS989845.1"/>
</dbReference>
<evidence type="ECO:0000313" key="2">
    <source>
        <dbReference type="Proteomes" id="UP000003835"/>
    </source>
</evidence>
<sequence>MSKIEASTLEEARTNWCIYAQRIIENYHRDAINSNNFVNTIYTRLDKFLESKPTVENGKIYTSTYFPSVNEVNADYEQIWCKINTAHRIDAAIGFRSLGEHQSNSKMNELALNWAYNYVDDHIKNAYQAADITIDYRESQKLTGLDWSRAELVWQKINNKSYSLETPYLRTGNLLLEALSYKHYCKILSPKGAVDFIEEISKM</sequence>
<organism evidence="1 2">
    <name type="scientific">Coleofasciculus chthonoplastes PCC 7420</name>
    <dbReference type="NCBI Taxonomy" id="118168"/>
    <lineage>
        <taxon>Bacteria</taxon>
        <taxon>Bacillati</taxon>
        <taxon>Cyanobacteriota</taxon>
        <taxon>Cyanophyceae</taxon>
        <taxon>Coleofasciculales</taxon>
        <taxon>Coleofasciculaceae</taxon>
        <taxon>Coleofasciculus</taxon>
    </lineage>
</organism>
<gene>
    <name evidence="1" type="ORF">MC7420_1653</name>
</gene>
<dbReference type="HOGENOM" id="CLU_1346975_0_0_3"/>